<dbReference type="Proteomes" id="UP000183832">
    <property type="component" value="Unassembled WGS sequence"/>
</dbReference>
<keyword evidence="2" id="KW-1185">Reference proteome</keyword>
<evidence type="ECO:0000313" key="2">
    <source>
        <dbReference type="Proteomes" id="UP000183832"/>
    </source>
</evidence>
<organism evidence="1 2">
    <name type="scientific">Clunio marinus</name>
    <dbReference type="NCBI Taxonomy" id="568069"/>
    <lineage>
        <taxon>Eukaryota</taxon>
        <taxon>Metazoa</taxon>
        <taxon>Ecdysozoa</taxon>
        <taxon>Arthropoda</taxon>
        <taxon>Hexapoda</taxon>
        <taxon>Insecta</taxon>
        <taxon>Pterygota</taxon>
        <taxon>Neoptera</taxon>
        <taxon>Endopterygota</taxon>
        <taxon>Diptera</taxon>
        <taxon>Nematocera</taxon>
        <taxon>Chironomoidea</taxon>
        <taxon>Chironomidae</taxon>
        <taxon>Clunio</taxon>
    </lineage>
</organism>
<dbReference type="EMBL" id="CVRI01000020">
    <property type="protein sequence ID" value="CRK91226.1"/>
    <property type="molecule type" value="Genomic_DNA"/>
</dbReference>
<name>A0A1J1HUK2_9DIPT</name>
<sequence>MVPNDEQNVFIYRNIWKINGNAETDQKHEQSVGKTKIRHCSGVREPEILSIFIYGNGVEAWKTTLNY</sequence>
<gene>
    <name evidence="1" type="ORF">CLUMA_CG004908</name>
</gene>
<evidence type="ECO:0000313" key="1">
    <source>
        <dbReference type="EMBL" id="CRK91226.1"/>
    </source>
</evidence>
<protein>
    <submittedName>
        <fullName evidence="1">CLUMA_CG004908, isoform A</fullName>
    </submittedName>
</protein>
<proteinExistence type="predicted"/>
<accession>A0A1J1HUK2</accession>
<dbReference type="AlphaFoldDB" id="A0A1J1HUK2"/>
<reference evidence="1 2" key="1">
    <citation type="submission" date="2015-04" db="EMBL/GenBank/DDBJ databases">
        <authorList>
            <person name="Syromyatnikov M.Y."/>
            <person name="Popov V.N."/>
        </authorList>
    </citation>
    <scope>NUCLEOTIDE SEQUENCE [LARGE SCALE GENOMIC DNA]</scope>
</reference>